<accession>A0ACB7J2V3</accession>
<sequence>MACKKQRQERAKNESKPSELAPAVAARDKPSADQGGEAGKGFTDETHGQDKGKRKERRKVTFDVQPAVVTIKTDVKAGSEEEWARSRKDNDSDMVFELEEGQASDSEESRPDLPLIEQPAPS</sequence>
<proteinExistence type="predicted"/>
<dbReference type="Proteomes" id="UP000824881">
    <property type="component" value="Unassembled WGS sequence"/>
</dbReference>
<protein>
    <submittedName>
        <fullName evidence="1">Uncharacterized protein</fullName>
    </submittedName>
</protein>
<evidence type="ECO:0000313" key="1">
    <source>
        <dbReference type="EMBL" id="KAG9224344.1"/>
    </source>
</evidence>
<gene>
    <name evidence="1" type="ORF">CCMSSC00406_0007882</name>
</gene>
<dbReference type="EMBL" id="WQMT02000004">
    <property type="protein sequence ID" value="KAG9224344.1"/>
    <property type="molecule type" value="Genomic_DNA"/>
</dbReference>
<organism evidence="1 2">
    <name type="scientific">Pleurotus cornucopiae</name>
    <name type="common">Cornucopia mushroom</name>
    <dbReference type="NCBI Taxonomy" id="5321"/>
    <lineage>
        <taxon>Eukaryota</taxon>
        <taxon>Fungi</taxon>
        <taxon>Dikarya</taxon>
        <taxon>Basidiomycota</taxon>
        <taxon>Agaricomycotina</taxon>
        <taxon>Agaricomycetes</taxon>
        <taxon>Agaricomycetidae</taxon>
        <taxon>Agaricales</taxon>
        <taxon>Pleurotineae</taxon>
        <taxon>Pleurotaceae</taxon>
        <taxon>Pleurotus</taxon>
    </lineage>
</organism>
<evidence type="ECO:0000313" key="2">
    <source>
        <dbReference type="Proteomes" id="UP000824881"/>
    </source>
</evidence>
<comment type="caution">
    <text evidence="1">The sequence shown here is derived from an EMBL/GenBank/DDBJ whole genome shotgun (WGS) entry which is preliminary data.</text>
</comment>
<keyword evidence="2" id="KW-1185">Reference proteome</keyword>
<reference evidence="1 2" key="1">
    <citation type="journal article" date="2021" name="Appl. Environ. Microbiol.">
        <title>Genetic linkage and physical mapping for an oyster mushroom Pleurotus cornucopiae and QTL analysis for the trait cap color.</title>
        <authorList>
            <person name="Zhang Y."/>
            <person name="Gao W."/>
            <person name="Sonnenberg A."/>
            <person name="Chen Q."/>
            <person name="Zhang J."/>
            <person name="Huang C."/>
        </authorList>
    </citation>
    <scope>NUCLEOTIDE SEQUENCE [LARGE SCALE GENOMIC DNA]</scope>
    <source>
        <strain evidence="1">CCMSSC00406</strain>
    </source>
</reference>
<name>A0ACB7J2V3_PLECO</name>